<dbReference type="Gene3D" id="1.10.10.1830">
    <property type="entry name" value="Non-ribosomal peptide synthase, adenylation domain"/>
    <property type="match status" value="1"/>
</dbReference>
<dbReference type="Proteomes" id="UP000032303">
    <property type="component" value="Chromosome 1"/>
</dbReference>
<dbReference type="FunFam" id="1.10.1200.10:FF:000005">
    <property type="entry name" value="Nonribosomal peptide synthetase 1"/>
    <property type="match status" value="1"/>
</dbReference>
<dbReference type="SUPFAM" id="SSF47336">
    <property type="entry name" value="ACP-like"/>
    <property type="match status" value="1"/>
</dbReference>
<dbReference type="AlphaFoldDB" id="A0A0C5WK66"/>
<dbReference type="InterPro" id="IPR001242">
    <property type="entry name" value="Condensation_dom"/>
</dbReference>
<dbReference type="PANTHER" id="PTHR45527:SF1">
    <property type="entry name" value="FATTY ACID SYNTHASE"/>
    <property type="match status" value="1"/>
</dbReference>
<dbReference type="PROSITE" id="PS50075">
    <property type="entry name" value="CARRIER"/>
    <property type="match status" value="1"/>
</dbReference>
<dbReference type="Gene3D" id="3.30.300.30">
    <property type="match status" value="1"/>
</dbReference>
<dbReference type="GO" id="GO:0009239">
    <property type="term" value="P:enterobactin biosynthetic process"/>
    <property type="evidence" value="ECO:0007669"/>
    <property type="project" value="TreeGrafter"/>
</dbReference>
<dbReference type="STRING" id="658445.H744_1c1604"/>
<dbReference type="Gene3D" id="3.40.50.12780">
    <property type="entry name" value="N-terminal domain of ligase-like"/>
    <property type="match status" value="1"/>
</dbReference>
<dbReference type="InterPro" id="IPR010071">
    <property type="entry name" value="AA_adenyl_dom"/>
</dbReference>
<dbReference type="Pfam" id="PF18563">
    <property type="entry name" value="TubC_N"/>
    <property type="match status" value="1"/>
</dbReference>
<dbReference type="Pfam" id="PF00501">
    <property type="entry name" value="AMP-binding"/>
    <property type="match status" value="1"/>
</dbReference>
<keyword evidence="7" id="KW-1185">Reference proteome</keyword>
<dbReference type="GO" id="GO:0005829">
    <property type="term" value="C:cytosol"/>
    <property type="evidence" value="ECO:0007669"/>
    <property type="project" value="TreeGrafter"/>
</dbReference>
<dbReference type="PATRIC" id="fig|658445.3.peg.1734"/>
<accession>A0A0C5WK66</accession>
<dbReference type="InterPro" id="IPR044894">
    <property type="entry name" value="TubC_N_sf"/>
</dbReference>
<dbReference type="Gene3D" id="1.10.1200.10">
    <property type="entry name" value="ACP-like"/>
    <property type="match status" value="1"/>
</dbReference>
<dbReference type="Gene3D" id="3.30.559.10">
    <property type="entry name" value="Chloramphenicol acetyltransferase-like domain"/>
    <property type="match status" value="1"/>
</dbReference>
<dbReference type="Gene3D" id="3.30.559.30">
    <property type="entry name" value="Nonribosomal peptide synthetase, condensation domain"/>
    <property type="match status" value="1"/>
</dbReference>
<evidence type="ECO:0000259" key="5">
    <source>
        <dbReference type="PROSITE" id="PS50075"/>
    </source>
</evidence>
<dbReference type="InterPro" id="IPR023213">
    <property type="entry name" value="CAT-like_dom_sf"/>
</dbReference>
<dbReference type="PROSITE" id="PS00455">
    <property type="entry name" value="AMP_BINDING"/>
    <property type="match status" value="1"/>
</dbReference>
<evidence type="ECO:0000256" key="3">
    <source>
        <dbReference type="ARBA" id="ARBA00022450"/>
    </source>
</evidence>
<dbReference type="GO" id="GO:0047527">
    <property type="term" value="F:2,3-dihydroxybenzoate-serine ligase activity"/>
    <property type="evidence" value="ECO:0007669"/>
    <property type="project" value="TreeGrafter"/>
</dbReference>
<dbReference type="CDD" id="cd05930">
    <property type="entry name" value="A_NRPS"/>
    <property type="match status" value="1"/>
</dbReference>
<evidence type="ECO:0000313" key="6">
    <source>
        <dbReference type="EMBL" id="AJR06622.1"/>
    </source>
</evidence>
<reference evidence="6 7" key="1">
    <citation type="submission" date="2013-05" db="EMBL/GenBank/DDBJ databases">
        <title>Complete genome sequence of the lipase-producing bacterium Photobacterium gaetbulicola Gung47.</title>
        <authorList>
            <person name="Kim Y.-O."/>
        </authorList>
    </citation>
    <scope>NUCLEOTIDE SEQUENCE [LARGE SCALE GENOMIC DNA]</scope>
    <source>
        <strain evidence="6 7">Gung47</strain>
    </source>
</reference>
<dbReference type="HOGENOM" id="CLU_000022_2_4_6"/>
<name>A0A0C5WK66_9GAMM</name>
<dbReference type="InterPro" id="IPR045851">
    <property type="entry name" value="AMP-bd_C_sf"/>
</dbReference>
<feature type="domain" description="Carrier" evidence="5">
    <location>
        <begin position="1036"/>
        <end position="1111"/>
    </location>
</feature>
<keyword evidence="4" id="KW-0597">Phosphoprotein</keyword>
<dbReference type="FunFam" id="3.40.50.980:FF:000001">
    <property type="entry name" value="Non-ribosomal peptide synthetase"/>
    <property type="match status" value="1"/>
</dbReference>
<dbReference type="InterPro" id="IPR000873">
    <property type="entry name" value="AMP-dep_synth/lig_dom"/>
</dbReference>
<dbReference type="Pfam" id="PF13193">
    <property type="entry name" value="AMP-binding_C"/>
    <property type="match status" value="1"/>
</dbReference>
<dbReference type="InterPro" id="IPR020845">
    <property type="entry name" value="AMP-binding_CS"/>
</dbReference>
<dbReference type="GO" id="GO:0031177">
    <property type="term" value="F:phosphopantetheine binding"/>
    <property type="evidence" value="ECO:0007669"/>
    <property type="project" value="TreeGrafter"/>
</dbReference>
<evidence type="ECO:0000256" key="1">
    <source>
        <dbReference type="ARBA" id="ARBA00001957"/>
    </source>
</evidence>
<comment type="cofactor">
    <cofactor evidence="1">
        <name>pantetheine 4'-phosphate</name>
        <dbReference type="ChEBI" id="CHEBI:47942"/>
    </cofactor>
</comment>
<dbReference type="CDD" id="cd19531">
    <property type="entry name" value="LCL_NRPS-like"/>
    <property type="match status" value="1"/>
</dbReference>
<dbReference type="InterPro" id="IPR006162">
    <property type="entry name" value="Ppantetheine_attach_site"/>
</dbReference>
<dbReference type="GO" id="GO:0009366">
    <property type="term" value="C:enterobactin synthetase complex"/>
    <property type="evidence" value="ECO:0007669"/>
    <property type="project" value="TreeGrafter"/>
</dbReference>
<evidence type="ECO:0000313" key="7">
    <source>
        <dbReference type="Proteomes" id="UP000032303"/>
    </source>
</evidence>
<comment type="similarity">
    <text evidence="2">Belongs to the ATP-dependent AMP-binding enzyme family.</text>
</comment>
<dbReference type="PANTHER" id="PTHR45527">
    <property type="entry name" value="NONRIBOSOMAL PEPTIDE SYNTHETASE"/>
    <property type="match status" value="1"/>
</dbReference>
<dbReference type="SUPFAM" id="SSF52777">
    <property type="entry name" value="CoA-dependent acyltransferases"/>
    <property type="match status" value="2"/>
</dbReference>
<dbReference type="OrthoDB" id="9757559at2"/>
<dbReference type="KEGG" id="pgb:H744_1c1604"/>
<keyword evidence="3" id="KW-0596">Phosphopantetheine</keyword>
<proteinExistence type="inferred from homology"/>
<dbReference type="PROSITE" id="PS00012">
    <property type="entry name" value="PHOSPHOPANTETHEINE"/>
    <property type="match status" value="1"/>
</dbReference>
<dbReference type="FunFam" id="3.30.300.30:FF:000010">
    <property type="entry name" value="Enterobactin synthetase component F"/>
    <property type="match status" value="1"/>
</dbReference>
<dbReference type="NCBIfam" id="TIGR01733">
    <property type="entry name" value="AA-adenyl-dom"/>
    <property type="match status" value="1"/>
</dbReference>
<dbReference type="Pfam" id="PF00550">
    <property type="entry name" value="PP-binding"/>
    <property type="match status" value="1"/>
</dbReference>
<dbReference type="InterPro" id="IPR041464">
    <property type="entry name" value="TubC_N"/>
</dbReference>
<dbReference type="GO" id="GO:0043041">
    <property type="term" value="P:amino acid activation for nonribosomal peptide biosynthetic process"/>
    <property type="evidence" value="ECO:0007669"/>
    <property type="project" value="TreeGrafter"/>
</dbReference>
<dbReference type="EMBL" id="CP005973">
    <property type="protein sequence ID" value="AJR06622.1"/>
    <property type="molecule type" value="Genomic_DNA"/>
</dbReference>
<dbReference type="InterPro" id="IPR009081">
    <property type="entry name" value="PP-bd_ACP"/>
</dbReference>
<dbReference type="InterPro" id="IPR042099">
    <property type="entry name" value="ANL_N_sf"/>
</dbReference>
<evidence type="ECO:0000256" key="4">
    <source>
        <dbReference type="ARBA" id="ARBA00022553"/>
    </source>
</evidence>
<organism evidence="6 7">
    <name type="scientific">Photobacterium gaetbulicola Gung47</name>
    <dbReference type="NCBI Taxonomy" id="658445"/>
    <lineage>
        <taxon>Bacteria</taxon>
        <taxon>Pseudomonadati</taxon>
        <taxon>Pseudomonadota</taxon>
        <taxon>Gammaproteobacteria</taxon>
        <taxon>Vibrionales</taxon>
        <taxon>Vibrionaceae</taxon>
        <taxon>Photobacterium</taxon>
    </lineage>
</organism>
<dbReference type="InterPro" id="IPR036736">
    <property type="entry name" value="ACP-like_sf"/>
</dbReference>
<gene>
    <name evidence="6" type="ORF">H744_1c1604</name>
</gene>
<dbReference type="InterPro" id="IPR025110">
    <property type="entry name" value="AMP-bd_C"/>
</dbReference>
<sequence>MDINQLIQSLNQKGIFLYVLEGKLKARVTTELPEDLKTVISKHKEALISYLSAFKGSSTVLSIPTRDTSFPAPLSFSQQAIWVVNELQDNSVQYNMPVVVNLRGALNVDALQWALNEILRRHEVLRTGVIVHHGQPAQQIRPYKPKPLTMVDLSGLTAIDREREVERAVQRELTTPFDLRRDNLLRSTLLRLSDGEFILLQTMHHISSDGWSISLLTQELSTLYHRYISGNRKPLPELMIDYADYACWQRDELRGDSLGKLQNYWKKALAGAPEIHHFPLDRARPPEQTFRGAVVKSRLSERQTDALRELCRQQNATLFMGLHALLTVLISALSNDDDVMIGTPVANRDHHQLSNIIGLFINTLVLRGKVAPEMTFEQVLANSRATILGALEHQQLPFELLLESLDIGRSAGYSPLFQIMLVLQNNTQPVLELPGIEIEASQSSAITAKYDLTLYATEDEERLAFVWEYNTDLFDQETIQRLAETLENLLTGVAEQPRAPLSALHLISDSEQRALLDSQGIISSMGLEDNSLLSLFNKQVQHVPGATALVYHQKTLNFAELDRLSSSLANQLTQFGLASGARVGIHMARSFEMVVGILAVLKIGGIYVPLDPRYPEDRLQYMINDADIELVLTAADQQQTLEHRRKTVGVDLTALASETRLERYQTPASSLADSLIYIIYTSGSTGIPKGVKGTQRGLLNRLQWMWQQFPFSSGEVCSHKTSLNFVDHVWELFGPLLQGVPLVLVDEETARNPSELATELAAQRVTRLVVVPSLLQAILDLPEQKLLPLQSLVHWTSSGEELPAALVRRFYSRFENAVLLNLYGSSEVSADATWYDTREMPDEADSVPVGRPIANTRLYVMNANRQLLPRGMVGELYVGGVGVAAGYTNEQQTSERFVRPLAGEGVLFKTGDQVRWCDDGVLTYVGRNDHQIKIRGHRIELGEIESTLVGFSDIRHAVVIAREAQDLLNLAAYIVPEPLVEVDIDSLFALMAAKLPEYMIPASMTVLSELPLTPNGKLDRRALPAPENTNRDNYVAPRNELETKLCVIWQDALGVERIGIHDNYYRIGGNSIAAVKLVSSINRELGLNLKLRDLFELKTVAGLAERSSNGNGRRIVEISARAGNKKIKNVMEL</sequence>
<evidence type="ECO:0000256" key="2">
    <source>
        <dbReference type="ARBA" id="ARBA00006432"/>
    </source>
</evidence>
<dbReference type="SUPFAM" id="SSF56801">
    <property type="entry name" value="Acetyl-CoA synthetase-like"/>
    <property type="match status" value="1"/>
</dbReference>
<protein>
    <submittedName>
        <fullName evidence="6">Putative amino acid adenylation domain protein</fullName>
    </submittedName>
</protein>
<dbReference type="Pfam" id="PF00668">
    <property type="entry name" value="Condensation"/>
    <property type="match status" value="1"/>
</dbReference>